<evidence type="ECO:0000313" key="7">
    <source>
        <dbReference type="Proteomes" id="UP000539111"/>
    </source>
</evidence>
<organism evidence="6 7">
    <name type="scientific">Spelaeicoccus albus</name>
    <dbReference type="NCBI Taxonomy" id="1280376"/>
    <lineage>
        <taxon>Bacteria</taxon>
        <taxon>Bacillati</taxon>
        <taxon>Actinomycetota</taxon>
        <taxon>Actinomycetes</taxon>
        <taxon>Micrococcales</taxon>
        <taxon>Brevibacteriaceae</taxon>
        <taxon>Spelaeicoccus</taxon>
    </lineage>
</organism>
<feature type="active site" description="Proton donor" evidence="4">
    <location>
        <position position="100"/>
    </location>
</feature>
<evidence type="ECO:0000256" key="4">
    <source>
        <dbReference type="PROSITE-ProRule" id="PRU01100"/>
    </source>
</evidence>
<protein>
    <recommendedName>
        <fullName evidence="5">GH26 domain-containing protein</fullName>
    </recommendedName>
</protein>
<keyword evidence="3 4" id="KW-0326">Glycosidase</keyword>
<dbReference type="InterPro" id="IPR022790">
    <property type="entry name" value="GH26_dom"/>
</dbReference>
<comment type="similarity">
    <text evidence="1 4">Belongs to the glycosyl hydrolase 26 family.</text>
</comment>
<evidence type="ECO:0000256" key="2">
    <source>
        <dbReference type="ARBA" id="ARBA00022801"/>
    </source>
</evidence>
<feature type="active site" description="Nucleophile" evidence="4">
    <location>
        <position position="216"/>
    </location>
</feature>
<comment type="caution">
    <text evidence="6">The sequence shown here is derived from an EMBL/GenBank/DDBJ whole genome shotgun (WGS) entry which is preliminary data.</text>
</comment>
<dbReference type="InterPro" id="IPR017853">
    <property type="entry name" value="GH"/>
</dbReference>
<proteinExistence type="inferred from homology"/>
<dbReference type="PANTHER" id="PTHR40079:SF4">
    <property type="entry name" value="GH26 DOMAIN-CONTAINING PROTEIN-RELATED"/>
    <property type="match status" value="1"/>
</dbReference>
<evidence type="ECO:0000256" key="1">
    <source>
        <dbReference type="ARBA" id="ARBA00007754"/>
    </source>
</evidence>
<dbReference type="SUPFAM" id="SSF51445">
    <property type="entry name" value="(Trans)glycosidases"/>
    <property type="match status" value="1"/>
</dbReference>
<feature type="domain" description="GH26" evidence="5">
    <location>
        <begin position="1"/>
        <end position="273"/>
    </location>
</feature>
<dbReference type="PANTHER" id="PTHR40079">
    <property type="entry name" value="MANNAN ENDO-1,4-BETA-MANNOSIDASE E-RELATED"/>
    <property type="match status" value="1"/>
</dbReference>
<dbReference type="EMBL" id="JACBZP010000001">
    <property type="protein sequence ID" value="NYI69152.1"/>
    <property type="molecule type" value="Genomic_DNA"/>
</dbReference>
<keyword evidence="7" id="KW-1185">Reference proteome</keyword>
<reference evidence="6 7" key="1">
    <citation type="submission" date="2020-07" db="EMBL/GenBank/DDBJ databases">
        <title>Sequencing the genomes of 1000 actinobacteria strains.</title>
        <authorList>
            <person name="Klenk H.-P."/>
        </authorList>
    </citation>
    <scope>NUCLEOTIDE SEQUENCE [LARGE SCALE GENOMIC DNA]</scope>
    <source>
        <strain evidence="6 7">DSM 26341</strain>
    </source>
</reference>
<dbReference type="AlphaFoldDB" id="A0A7Z0D598"/>
<dbReference type="GO" id="GO:0016985">
    <property type="term" value="F:mannan endo-1,4-beta-mannosidase activity"/>
    <property type="evidence" value="ECO:0007669"/>
    <property type="project" value="InterPro"/>
</dbReference>
<gene>
    <name evidence="6" type="ORF">BJY26_003458</name>
</gene>
<accession>A0A7Z0D598</accession>
<evidence type="ECO:0000259" key="5">
    <source>
        <dbReference type="PROSITE" id="PS51764"/>
    </source>
</evidence>
<name>A0A7Z0D598_9MICO</name>
<dbReference type="GO" id="GO:0006080">
    <property type="term" value="P:substituted mannan metabolic process"/>
    <property type="evidence" value="ECO:0007669"/>
    <property type="project" value="InterPro"/>
</dbReference>
<evidence type="ECO:0000313" key="6">
    <source>
        <dbReference type="EMBL" id="NYI69152.1"/>
    </source>
</evidence>
<evidence type="ECO:0000256" key="3">
    <source>
        <dbReference type="ARBA" id="ARBA00023295"/>
    </source>
</evidence>
<sequence length="283" mass="32505">MPNGSASDVHTLEQRLDQRFDFVYTYHDIDGVVPSHDEKKITQSGHQLHISIIPRDFAAADKNTIKWKDVAQGRYDADLTRQAQGIAELPGTVYVTFDHEPDQTAKRARGTVSDYVSAWRHVHHLYRRLGVDNVKWVWVMMGWKPAYKRAGQLWPGNKYVDWISWEAYNHSGCQSNAVSPTKETTFSSTIKQTFRWIHRVGAKYGIDARKPMMISESATVLYPQDPERTAQWYADIPRVLSKYPQIRAITLFDLDVDDCNFRFQEQPRALAAVRDAMTSTRGG</sequence>
<keyword evidence="2 4" id="KW-0378">Hydrolase</keyword>
<dbReference type="PROSITE" id="PS51764">
    <property type="entry name" value="GH26"/>
    <property type="match status" value="1"/>
</dbReference>
<dbReference type="InterPro" id="IPR000805">
    <property type="entry name" value="Glyco_hydro_26"/>
</dbReference>
<dbReference type="Gene3D" id="3.20.20.80">
    <property type="entry name" value="Glycosidases"/>
    <property type="match status" value="1"/>
</dbReference>
<dbReference type="Proteomes" id="UP000539111">
    <property type="component" value="Unassembled WGS sequence"/>
</dbReference>